<dbReference type="Gene3D" id="1.10.260.40">
    <property type="entry name" value="lambda repressor-like DNA-binding domains"/>
    <property type="match status" value="1"/>
</dbReference>
<dbReference type="SMART" id="SM00530">
    <property type="entry name" value="HTH_XRE"/>
    <property type="match status" value="1"/>
</dbReference>
<keyword evidence="4" id="KW-1185">Reference proteome</keyword>
<dbReference type="InterPro" id="IPR001387">
    <property type="entry name" value="Cro/C1-type_HTH"/>
</dbReference>
<dbReference type="PANTHER" id="PTHR46558:SF11">
    <property type="entry name" value="HTH-TYPE TRANSCRIPTIONAL REGULATOR XRE"/>
    <property type="match status" value="1"/>
</dbReference>
<feature type="domain" description="HTH cro/C1-type" evidence="2">
    <location>
        <begin position="10"/>
        <end position="62"/>
    </location>
</feature>
<dbReference type="PANTHER" id="PTHR46558">
    <property type="entry name" value="TRACRIPTIONAL REGULATORY PROTEIN-RELATED-RELATED"/>
    <property type="match status" value="1"/>
</dbReference>
<gene>
    <name evidence="3" type="ORF">L0M14_04940</name>
</gene>
<organism evidence="3 4">
    <name type="scientific">Paenibacillus hexagrammi</name>
    <dbReference type="NCBI Taxonomy" id="2908839"/>
    <lineage>
        <taxon>Bacteria</taxon>
        <taxon>Bacillati</taxon>
        <taxon>Bacillota</taxon>
        <taxon>Bacilli</taxon>
        <taxon>Bacillales</taxon>
        <taxon>Paenibacillaceae</taxon>
        <taxon>Paenibacillus</taxon>
    </lineage>
</organism>
<dbReference type="PROSITE" id="PS50943">
    <property type="entry name" value="HTH_CROC1"/>
    <property type="match status" value="1"/>
</dbReference>
<evidence type="ECO:0000313" key="3">
    <source>
        <dbReference type="EMBL" id="UJF34533.1"/>
    </source>
</evidence>
<name>A0ABY3SL00_9BACL</name>
<dbReference type="SUPFAM" id="SSF47413">
    <property type="entry name" value="lambda repressor-like DNA-binding domains"/>
    <property type="match status" value="1"/>
</dbReference>
<evidence type="ECO:0000259" key="2">
    <source>
        <dbReference type="PROSITE" id="PS50943"/>
    </source>
</evidence>
<reference evidence="3 4" key="1">
    <citation type="journal article" date="2024" name="Int. J. Syst. Evol. Microbiol.">
        <title>Paenibacillus hexagrammi sp. nov., a novel bacterium isolated from the gut content of Hexagrammos agrammus.</title>
        <authorList>
            <person name="Jung H.K."/>
            <person name="Kim D.G."/>
            <person name="Zin H."/>
            <person name="Park J."/>
            <person name="Jung H."/>
            <person name="Kim Y.O."/>
            <person name="Kong H.J."/>
            <person name="Kim J.W."/>
            <person name="Kim Y.S."/>
        </authorList>
    </citation>
    <scope>NUCLEOTIDE SEQUENCE [LARGE SCALE GENOMIC DNA]</scope>
    <source>
        <strain evidence="3 4">YPD9-1</strain>
    </source>
</reference>
<protein>
    <submittedName>
        <fullName evidence="3">Helix-turn-helix domain-containing protein</fullName>
    </submittedName>
</protein>
<dbReference type="CDD" id="cd00093">
    <property type="entry name" value="HTH_XRE"/>
    <property type="match status" value="1"/>
</dbReference>
<evidence type="ECO:0000256" key="1">
    <source>
        <dbReference type="ARBA" id="ARBA00023125"/>
    </source>
</evidence>
<dbReference type="RefSeq" id="WP_235121107.1">
    <property type="nucleotide sequence ID" value="NZ_CP090978.1"/>
</dbReference>
<dbReference type="Proteomes" id="UP001649230">
    <property type="component" value="Chromosome"/>
</dbReference>
<evidence type="ECO:0000313" key="4">
    <source>
        <dbReference type="Proteomes" id="UP001649230"/>
    </source>
</evidence>
<dbReference type="InterPro" id="IPR010982">
    <property type="entry name" value="Lambda_DNA-bd_dom_sf"/>
</dbReference>
<dbReference type="EMBL" id="CP090978">
    <property type="protein sequence ID" value="UJF34533.1"/>
    <property type="molecule type" value="Genomic_DNA"/>
</dbReference>
<accession>A0ABY3SL00</accession>
<keyword evidence="1" id="KW-0238">DNA-binding</keyword>
<dbReference type="Pfam" id="PF01381">
    <property type="entry name" value="HTH_3"/>
    <property type="match status" value="1"/>
</dbReference>
<sequence>MTIFSRRFHELRTQKNVTQDELAAYLDKKRATVSNYELGKTEPQFEDLVKIADYFQVSIDYLLGRPGAVKHFSSFQDSSGVQEDNALLTSFLKSTEALLREKGNLGEDKLASSLKFMEFTFMEDLQESNRKK</sequence>
<proteinExistence type="predicted"/>